<gene>
    <name evidence="1" type="ORF">SDC9_181643</name>
</gene>
<proteinExistence type="predicted"/>
<protein>
    <recommendedName>
        <fullName evidence="2">Succinyl-diaminopimelate desuccinylase</fullName>
    </recommendedName>
</protein>
<accession>A0A645H626</accession>
<evidence type="ECO:0008006" key="2">
    <source>
        <dbReference type="Google" id="ProtNLM"/>
    </source>
</evidence>
<evidence type="ECO:0000313" key="1">
    <source>
        <dbReference type="EMBL" id="MPN34150.1"/>
    </source>
</evidence>
<name>A0A645H626_9ZZZZ</name>
<organism evidence="1">
    <name type="scientific">bioreactor metagenome</name>
    <dbReference type="NCBI Taxonomy" id="1076179"/>
    <lineage>
        <taxon>unclassified sequences</taxon>
        <taxon>metagenomes</taxon>
        <taxon>ecological metagenomes</taxon>
    </lineage>
</organism>
<sequence>MGRSPQVTQYNFCTNASHYAGEAGIPTIGLGPSRENLAHTIDEYIELEQLTGAAECYCGVMRALLR</sequence>
<comment type="caution">
    <text evidence="1">The sequence shown here is derived from an EMBL/GenBank/DDBJ whole genome shotgun (WGS) entry which is preliminary data.</text>
</comment>
<dbReference type="Gene3D" id="3.40.630.10">
    <property type="entry name" value="Zn peptidases"/>
    <property type="match status" value="1"/>
</dbReference>
<dbReference type="AlphaFoldDB" id="A0A645H626"/>
<dbReference type="SUPFAM" id="SSF53187">
    <property type="entry name" value="Zn-dependent exopeptidases"/>
    <property type="match status" value="1"/>
</dbReference>
<reference evidence="1" key="1">
    <citation type="submission" date="2019-08" db="EMBL/GenBank/DDBJ databases">
        <authorList>
            <person name="Kucharzyk K."/>
            <person name="Murdoch R.W."/>
            <person name="Higgins S."/>
            <person name="Loffler F."/>
        </authorList>
    </citation>
    <scope>NUCLEOTIDE SEQUENCE</scope>
</reference>
<dbReference type="EMBL" id="VSSQ01087034">
    <property type="protein sequence ID" value="MPN34150.1"/>
    <property type="molecule type" value="Genomic_DNA"/>
</dbReference>